<evidence type="ECO:0000313" key="13">
    <source>
        <dbReference type="Proteomes" id="UP000053904"/>
    </source>
</evidence>
<sequence length="287" mass="32507">MIGDIFRTILTYPILNLMVVLYHILFSNLGLAIIAITIISRLALIPLTKTQTEMTRKMAQLKPELDKLQEKYKNNPEKLSKEQMKLYKKVGYNPLGCLGTFIPQIIILSVLIGVVRAITNNNTEGIYEFVLNWVSNGTGNFTINPNFLGLDLTQTYTTLSGEFGRFAPQAVPYLVLALVVGVIQFITTKLTTALQNPEFVKSNKKKSKKDSSEPNMEDMQESMQKSMMFMFPLMTIFISISAPAALGVYWITQSIMLIVQYFILDFDRSKKGIQNLFTQIKSKYGKK</sequence>
<keyword evidence="2" id="KW-0813">Transport</keyword>
<evidence type="ECO:0000256" key="10">
    <source>
        <dbReference type="SAM" id="Phobius"/>
    </source>
</evidence>
<accession>A0A124FWU4</accession>
<dbReference type="CDD" id="cd20070">
    <property type="entry name" value="5TM_YidC_Alb3"/>
    <property type="match status" value="1"/>
</dbReference>
<keyword evidence="4 9" id="KW-0812">Transmembrane</keyword>
<dbReference type="GO" id="GO:0032977">
    <property type="term" value="F:membrane insertase activity"/>
    <property type="evidence" value="ECO:0007669"/>
    <property type="project" value="InterPro"/>
</dbReference>
<evidence type="ECO:0000256" key="7">
    <source>
        <dbReference type="ARBA" id="ARBA00023136"/>
    </source>
</evidence>
<feature type="transmembrane region" description="Helical" evidence="10">
    <location>
        <begin position="229"/>
        <end position="251"/>
    </location>
</feature>
<evidence type="ECO:0000256" key="4">
    <source>
        <dbReference type="ARBA" id="ARBA00022692"/>
    </source>
</evidence>
<feature type="domain" description="Membrane insertase YidC/Oxa/ALB C-terminal" evidence="11">
    <location>
        <begin position="30"/>
        <end position="264"/>
    </location>
</feature>
<comment type="similarity">
    <text evidence="9">Belongs to the OXA1/ALB3/YidC family.</text>
</comment>
<evidence type="ECO:0000256" key="8">
    <source>
        <dbReference type="ARBA" id="ARBA00023186"/>
    </source>
</evidence>
<evidence type="ECO:0000256" key="2">
    <source>
        <dbReference type="ARBA" id="ARBA00022448"/>
    </source>
</evidence>
<keyword evidence="8" id="KW-0143">Chaperone</keyword>
<dbReference type="PANTHER" id="PTHR12428">
    <property type="entry name" value="OXA1"/>
    <property type="match status" value="1"/>
</dbReference>
<evidence type="ECO:0000259" key="11">
    <source>
        <dbReference type="Pfam" id="PF02096"/>
    </source>
</evidence>
<reference evidence="13" key="1">
    <citation type="journal article" date="2015" name="MBio">
        <title>Genome-Resolved Metagenomic Analysis Reveals Roles for Candidate Phyla and Other Microbial Community Members in Biogeochemical Transformations in Oil Reservoirs.</title>
        <authorList>
            <person name="Hu P."/>
            <person name="Tom L."/>
            <person name="Singh A."/>
            <person name="Thomas B.C."/>
            <person name="Baker B.J."/>
            <person name="Piceno Y.M."/>
            <person name="Andersen G.L."/>
            <person name="Banfield J.F."/>
        </authorList>
    </citation>
    <scope>NUCLEOTIDE SEQUENCE [LARGE SCALE GENOMIC DNA]</scope>
</reference>
<dbReference type="GO" id="GO:0005886">
    <property type="term" value="C:plasma membrane"/>
    <property type="evidence" value="ECO:0007669"/>
    <property type="project" value="UniProtKB-SubCell"/>
</dbReference>
<keyword evidence="3" id="KW-1003">Cell membrane</keyword>
<comment type="caution">
    <text evidence="12">The sequence shown here is derived from an EMBL/GenBank/DDBJ whole genome shotgun (WGS) entry which is preliminary data.</text>
</comment>
<organism evidence="12 13">
    <name type="scientific">candidate division WS6 bacterium 34_10</name>
    <dbReference type="NCBI Taxonomy" id="1641389"/>
    <lineage>
        <taxon>Bacteria</taxon>
        <taxon>Candidatus Dojkabacteria</taxon>
    </lineage>
</organism>
<keyword evidence="5" id="KW-0653">Protein transport</keyword>
<feature type="transmembrane region" description="Helical" evidence="10">
    <location>
        <begin position="90"/>
        <end position="115"/>
    </location>
</feature>
<dbReference type="GO" id="GO:0015031">
    <property type="term" value="P:protein transport"/>
    <property type="evidence" value="ECO:0007669"/>
    <property type="project" value="UniProtKB-KW"/>
</dbReference>
<protein>
    <submittedName>
        <fullName evidence="12">Preprotein translocase YidC subunit</fullName>
    </submittedName>
</protein>
<dbReference type="InterPro" id="IPR001708">
    <property type="entry name" value="YidC/ALB3/OXA1/COX18"/>
</dbReference>
<feature type="transmembrane region" description="Helical" evidence="10">
    <location>
        <begin position="170"/>
        <end position="187"/>
    </location>
</feature>
<evidence type="ECO:0000256" key="5">
    <source>
        <dbReference type="ARBA" id="ARBA00022927"/>
    </source>
</evidence>
<comment type="subcellular location">
    <subcellularLocation>
        <location evidence="1">Cell membrane</location>
        <topology evidence="1">Multi-pass membrane protein</topology>
    </subcellularLocation>
    <subcellularLocation>
        <location evidence="9">Membrane</location>
        <topology evidence="9">Multi-pass membrane protein</topology>
    </subcellularLocation>
</comment>
<dbReference type="InterPro" id="IPR028055">
    <property type="entry name" value="YidC/Oxa/ALB_C"/>
</dbReference>
<dbReference type="AlphaFoldDB" id="A0A124FWU4"/>
<dbReference type="Proteomes" id="UP000053904">
    <property type="component" value="Unassembled WGS sequence"/>
</dbReference>
<dbReference type="GO" id="GO:0051205">
    <property type="term" value="P:protein insertion into membrane"/>
    <property type="evidence" value="ECO:0007669"/>
    <property type="project" value="TreeGrafter"/>
</dbReference>
<dbReference type="EMBL" id="LGGO01000229">
    <property type="protein sequence ID" value="KUK75970.1"/>
    <property type="molecule type" value="Genomic_DNA"/>
</dbReference>
<evidence type="ECO:0000256" key="1">
    <source>
        <dbReference type="ARBA" id="ARBA00004651"/>
    </source>
</evidence>
<evidence type="ECO:0000313" key="12">
    <source>
        <dbReference type="EMBL" id="KUK75970.1"/>
    </source>
</evidence>
<dbReference type="Pfam" id="PF02096">
    <property type="entry name" value="60KD_IMP"/>
    <property type="match status" value="1"/>
</dbReference>
<evidence type="ECO:0000256" key="3">
    <source>
        <dbReference type="ARBA" id="ARBA00022475"/>
    </source>
</evidence>
<name>A0A124FWU4_9BACT</name>
<gene>
    <name evidence="12" type="ORF">XD93_1171</name>
</gene>
<evidence type="ECO:0000256" key="9">
    <source>
        <dbReference type="RuleBase" id="RU003945"/>
    </source>
</evidence>
<feature type="transmembrane region" description="Helical" evidence="10">
    <location>
        <begin position="20"/>
        <end position="44"/>
    </location>
</feature>
<dbReference type="NCBIfam" id="TIGR03592">
    <property type="entry name" value="yidC_oxa1_cterm"/>
    <property type="match status" value="1"/>
</dbReference>
<dbReference type="PANTHER" id="PTHR12428:SF65">
    <property type="entry name" value="CYTOCHROME C OXIDASE ASSEMBLY PROTEIN COX18, MITOCHONDRIAL"/>
    <property type="match status" value="1"/>
</dbReference>
<keyword evidence="7 10" id="KW-0472">Membrane</keyword>
<evidence type="ECO:0000256" key="6">
    <source>
        <dbReference type="ARBA" id="ARBA00022989"/>
    </source>
</evidence>
<proteinExistence type="inferred from homology"/>
<dbReference type="InterPro" id="IPR047196">
    <property type="entry name" value="YidC_ALB_C"/>
</dbReference>
<keyword evidence="6 10" id="KW-1133">Transmembrane helix</keyword>